<keyword evidence="7" id="KW-0539">Nucleus</keyword>
<comment type="caution">
    <text evidence="12">The sequence shown here is derived from an EMBL/GenBank/DDBJ whole genome shotgun (WGS) entry which is preliminary data.</text>
</comment>
<comment type="similarity">
    <text evidence="9">Belongs to the class I-like SAM-binding methyltransferase superfamily. C5-methyltransferase family.</text>
</comment>
<feature type="region of interest" description="Disordered" evidence="10">
    <location>
        <begin position="461"/>
        <end position="491"/>
    </location>
</feature>
<keyword evidence="13" id="KW-1185">Reference proteome</keyword>
<dbReference type="Proteomes" id="UP000033647">
    <property type="component" value="Unassembled WGS sequence"/>
</dbReference>
<sequence length="1281" mass="143766">MKRRISGDTIVIKDDEDNIVVGPASRPSKKPELQNGQLRLDILRTGASQSTAILISPEASEQGQDETGQREEDEAEAADQYEVESGEEQTSQTNRDQEVEDHDPRRTPKQRRFRTALTPPATETQPGDEPVARAEPEGTARSGKRRQLRYLSHISNAGPAFPRSAYHGYKPPLQPVNEVEASLDLSAAFFAAAKSANTETPEYATFKLDQFSVYMADGRRASDLVTLEKLRQSNYAEFCFDGILSAGNEKRYVQGVRFEILAISGYGDLGFTDFAGSICIQSKLQLKASALFGHWYQLGTPAPEYRRFYEPFLWLARFGKHFVDYLLSNQQVTLGHFRRRFFKWLTGLYGGDAGFNLWLAESKLEDFRTTIAANVGFLWKECWNIDDKESGLCRHPIWGEVDPYNLTAIPAQPNKELRTIVTPFVYQCFRHMYFGDKLEERMITDRNVLKKSDELKARLQLTPRRASPSAPPVQTLTPRSMSRSESQDGNKAVTVNKGDVVCVAPDVSTKWGFKAHAWYAYVQNVHTRKDRISLDVLWLYEPKDTTLGKAYYPFANELFLSDNCSCGTAALDLDCILDKADVSWYARDPYQQGGHFVRQKFRTVHEQDTYDFVAIQASDFRCQCKDDVPIFDECRSKYAIGDTVLVREWNDDLDEDRLQPAQIIEFDTKKRRVVLRQFLRKSEQQTGAKARPNELVLADVVFDKACDKIIRKCHVRWFRQDQIDSGDIVAPYDRDGTGDFFYLAEDLSATRDGFPPMKEGWNPSVHHGEKMVGMSLFCGGGTFDRGLEEAGLAKFRYAADWNEHALHSHRANVRRPDQMEYFLGSVNDLLARAMAGDPKSNIARPGDVHILAGGSPCPGFSMLQLFKLSEQSKQNASLVASIVSFVDFYVPRYFLLENVVTMTAGLGPNKDQNVFSQIVAALVALGYQVQQFLGDAWSYGSPQQRSRVFIVASAPGLPPLSPIAHSHSHPNMSFRSRALGLSSNGLPFGSRRDEFTAFPHVTPAQACADLPDIGDAQPQLCPQFPDHRTMSLESATNRTRMAAVPTRPHGLGLMQAKLLGLLRGEPSTFCDNVNATRRQENSRMFSRIFPNGLFPTIVTKTAIGDGINGRFMHWSQNRIWTVMEARRAQGYQDWEVLIGSPAQQHKIVGNSVDRKVALVLGLSLRESWEQARLQSSFPRASEIRDEHIEEEMDTEITAEASRPATTTDDEDVEIEGIATSVATGGAREEEEQSRAPMAPSTPQVGLSARLNIQELDNRTAKMLLFIPEEVGDVNSLEGGEF</sequence>
<dbReference type="Gene3D" id="2.30.30.490">
    <property type="match status" value="2"/>
</dbReference>
<evidence type="ECO:0000256" key="3">
    <source>
        <dbReference type="ARBA" id="ARBA00022603"/>
    </source>
</evidence>
<gene>
    <name evidence="12" type="ORF">TI39_contig5817g00015</name>
</gene>
<evidence type="ECO:0000256" key="9">
    <source>
        <dbReference type="PROSITE-ProRule" id="PRU01016"/>
    </source>
</evidence>
<feature type="region of interest" description="Disordered" evidence="10">
    <location>
        <begin position="1"/>
        <end position="35"/>
    </location>
</feature>
<evidence type="ECO:0000256" key="10">
    <source>
        <dbReference type="SAM" id="MobiDB-lite"/>
    </source>
</evidence>
<evidence type="ECO:0000256" key="4">
    <source>
        <dbReference type="ARBA" id="ARBA00022679"/>
    </source>
</evidence>
<keyword evidence="3 9" id="KW-0489">Methyltransferase</keyword>
<evidence type="ECO:0000256" key="8">
    <source>
        <dbReference type="PIRSR" id="PIRSR037404-1"/>
    </source>
</evidence>
<feature type="compositionally biased region" description="Acidic residues" evidence="10">
    <location>
        <begin position="71"/>
        <end position="87"/>
    </location>
</feature>
<keyword evidence="4 9" id="KW-0808">Transferase</keyword>
<evidence type="ECO:0000256" key="1">
    <source>
        <dbReference type="ARBA" id="ARBA00004123"/>
    </source>
</evidence>
<dbReference type="InterPro" id="IPR043151">
    <property type="entry name" value="BAH_sf"/>
</dbReference>
<organism evidence="12 13">
    <name type="scientific">Zymoseptoria brevis</name>
    <dbReference type="NCBI Taxonomy" id="1047168"/>
    <lineage>
        <taxon>Eukaryota</taxon>
        <taxon>Fungi</taxon>
        <taxon>Dikarya</taxon>
        <taxon>Ascomycota</taxon>
        <taxon>Pezizomycotina</taxon>
        <taxon>Dothideomycetes</taxon>
        <taxon>Dothideomycetidae</taxon>
        <taxon>Mycosphaerellales</taxon>
        <taxon>Mycosphaerellaceae</taxon>
        <taxon>Zymoseptoria</taxon>
    </lineage>
</organism>
<dbReference type="Gene3D" id="3.40.50.150">
    <property type="entry name" value="Vaccinia Virus protein VP39"/>
    <property type="match status" value="1"/>
</dbReference>
<dbReference type="EC" id="2.1.1.37" evidence="2"/>
<dbReference type="PANTHER" id="PTHR10629:SF54">
    <property type="entry name" value="DNA METHYLTRANSFERASE DIM-2"/>
    <property type="match status" value="1"/>
</dbReference>
<feature type="compositionally biased region" description="Polar residues" evidence="10">
    <location>
        <begin position="472"/>
        <end position="489"/>
    </location>
</feature>
<comment type="subcellular location">
    <subcellularLocation>
        <location evidence="1">Nucleus</location>
    </subcellularLocation>
</comment>
<feature type="active site" evidence="8 9">
    <location>
        <position position="857"/>
    </location>
</feature>
<evidence type="ECO:0000313" key="13">
    <source>
        <dbReference type="Proteomes" id="UP000033647"/>
    </source>
</evidence>
<dbReference type="GO" id="GO:0044027">
    <property type="term" value="P:negative regulation of gene expression via chromosomal CpG island methylation"/>
    <property type="evidence" value="ECO:0007669"/>
    <property type="project" value="TreeGrafter"/>
</dbReference>
<feature type="compositionally biased region" description="Polar residues" evidence="10">
    <location>
        <begin position="53"/>
        <end position="66"/>
    </location>
</feature>
<dbReference type="GO" id="GO:0006346">
    <property type="term" value="P:DNA methylation-dependent constitutive heterochromatin formation"/>
    <property type="evidence" value="ECO:0007669"/>
    <property type="project" value="InterPro"/>
</dbReference>
<proteinExistence type="inferred from homology"/>
<evidence type="ECO:0000313" key="12">
    <source>
        <dbReference type="EMBL" id="KJX92855.1"/>
    </source>
</evidence>
<dbReference type="Pfam" id="PF25423">
    <property type="entry name" value="DUF7893"/>
    <property type="match status" value="1"/>
</dbReference>
<dbReference type="OrthoDB" id="5376140at2759"/>
<dbReference type="Gene3D" id="3.90.120.10">
    <property type="entry name" value="DNA Methylase, subunit A, domain 2"/>
    <property type="match status" value="1"/>
</dbReference>
<dbReference type="EMBL" id="LAFY01005772">
    <property type="protein sequence ID" value="KJX92855.1"/>
    <property type="molecule type" value="Genomic_DNA"/>
</dbReference>
<dbReference type="InterPro" id="IPR050390">
    <property type="entry name" value="C5-Methyltransferase"/>
</dbReference>
<dbReference type="GO" id="GO:0003682">
    <property type="term" value="F:chromatin binding"/>
    <property type="evidence" value="ECO:0007669"/>
    <property type="project" value="InterPro"/>
</dbReference>
<keyword evidence="6" id="KW-0238">DNA-binding</keyword>
<dbReference type="STRING" id="1047168.A0A0F4G9D3"/>
<dbReference type="PANTHER" id="PTHR10629">
    <property type="entry name" value="CYTOSINE-SPECIFIC METHYLTRANSFERASE"/>
    <property type="match status" value="1"/>
</dbReference>
<accession>A0A0F4G9D3</accession>
<dbReference type="InterPro" id="IPR029063">
    <property type="entry name" value="SAM-dependent_MTases_sf"/>
</dbReference>
<feature type="domain" description="BAH" evidence="11">
    <location>
        <begin position="636"/>
        <end position="758"/>
    </location>
</feature>
<evidence type="ECO:0000256" key="2">
    <source>
        <dbReference type="ARBA" id="ARBA00011975"/>
    </source>
</evidence>
<feature type="region of interest" description="Disordered" evidence="10">
    <location>
        <begin position="53"/>
        <end position="146"/>
    </location>
</feature>
<dbReference type="GO" id="GO:0003677">
    <property type="term" value="F:DNA binding"/>
    <property type="evidence" value="ECO:0007669"/>
    <property type="project" value="UniProtKB-KW"/>
</dbReference>
<reference evidence="12 13" key="1">
    <citation type="submission" date="2015-03" db="EMBL/GenBank/DDBJ databases">
        <title>RNA-seq based gene annotation and comparative genomics of four Zymoseptoria species reveal species-specific pathogenicity related genes and transposable element activity.</title>
        <authorList>
            <person name="Grandaubert J."/>
            <person name="Bhattacharyya A."/>
            <person name="Stukenbrock E.H."/>
        </authorList>
    </citation>
    <scope>NUCLEOTIDE SEQUENCE [LARGE SCALE GENOMIC DNA]</scope>
    <source>
        <strain evidence="12 13">Zb18110</strain>
    </source>
</reference>
<evidence type="ECO:0000256" key="6">
    <source>
        <dbReference type="ARBA" id="ARBA00023125"/>
    </source>
</evidence>
<feature type="region of interest" description="Disordered" evidence="10">
    <location>
        <begin position="1222"/>
        <end position="1243"/>
    </location>
</feature>
<dbReference type="SUPFAM" id="SSF53335">
    <property type="entry name" value="S-adenosyl-L-methionine-dependent methyltransferases"/>
    <property type="match status" value="1"/>
</dbReference>
<dbReference type="InterPro" id="IPR001025">
    <property type="entry name" value="BAH_dom"/>
</dbReference>
<dbReference type="PROSITE" id="PS51679">
    <property type="entry name" value="SAM_MT_C5"/>
    <property type="match status" value="1"/>
</dbReference>
<dbReference type="GO" id="GO:0032259">
    <property type="term" value="P:methylation"/>
    <property type="evidence" value="ECO:0007669"/>
    <property type="project" value="UniProtKB-KW"/>
</dbReference>
<feature type="domain" description="BAH" evidence="11">
    <location>
        <begin position="493"/>
        <end position="621"/>
    </location>
</feature>
<evidence type="ECO:0000256" key="7">
    <source>
        <dbReference type="ARBA" id="ARBA00023242"/>
    </source>
</evidence>
<dbReference type="GO" id="GO:0003886">
    <property type="term" value="F:DNA (cytosine-5-)-methyltransferase activity"/>
    <property type="evidence" value="ECO:0007669"/>
    <property type="project" value="UniProtKB-EC"/>
</dbReference>
<name>A0A0F4G9D3_9PEZI</name>
<dbReference type="PRINTS" id="PR00105">
    <property type="entry name" value="C5METTRFRASE"/>
</dbReference>
<dbReference type="InterPro" id="IPR057215">
    <property type="entry name" value="DUF7893"/>
</dbReference>
<dbReference type="InterPro" id="IPR001525">
    <property type="entry name" value="C5_MeTfrase"/>
</dbReference>
<evidence type="ECO:0000256" key="5">
    <source>
        <dbReference type="ARBA" id="ARBA00022691"/>
    </source>
</evidence>
<keyword evidence="5 9" id="KW-0949">S-adenosyl-L-methionine</keyword>
<protein>
    <recommendedName>
        <fullName evidence="2">DNA (cytosine-5-)-methyltransferase</fullName>
        <ecNumber evidence="2">2.1.1.37</ecNumber>
    </recommendedName>
</protein>
<dbReference type="PROSITE" id="PS51038">
    <property type="entry name" value="BAH"/>
    <property type="match status" value="2"/>
</dbReference>
<dbReference type="Pfam" id="PF00145">
    <property type="entry name" value="DNA_methylase"/>
    <property type="match status" value="1"/>
</dbReference>
<evidence type="ECO:0000259" key="11">
    <source>
        <dbReference type="PROSITE" id="PS51038"/>
    </source>
</evidence>
<dbReference type="GO" id="GO:0005634">
    <property type="term" value="C:nucleus"/>
    <property type="evidence" value="ECO:0007669"/>
    <property type="project" value="UniProtKB-SubCell"/>
</dbReference>